<dbReference type="AlphaFoldDB" id="A0A9K3KDN8"/>
<protein>
    <submittedName>
        <fullName evidence="4">Hem-binding uptake, Tiki superfamily, chaN domain containing protein</fullName>
    </submittedName>
</protein>
<feature type="region of interest" description="Disordered" evidence="1">
    <location>
        <begin position="42"/>
        <end position="67"/>
    </location>
</feature>
<keyword evidence="2" id="KW-0732">Signal</keyword>
<dbReference type="Proteomes" id="UP000693970">
    <property type="component" value="Unassembled WGS sequence"/>
</dbReference>
<comment type="caution">
    <text evidence="4">The sequence shown here is derived from an EMBL/GenBank/DDBJ whole genome shotgun (WGS) entry which is preliminary data.</text>
</comment>
<dbReference type="Pfam" id="PF04187">
    <property type="entry name" value="Cofac_haem_bdg"/>
    <property type="match status" value="1"/>
</dbReference>
<evidence type="ECO:0000259" key="3">
    <source>
        <dbReference type="Pfam" id="PF04187"/>
    </source>
</evidence>
<sequence>MHWIGTVLLLAVLQSNLSFGFMQRSCSRNDGVLLLARVDDGASGKDDRNVQRIRDDTSNNDLSTGSLSRRSVLQRSVEIVSFITTTALESRPAMAATSSDNGFIPAIRPTAYRVDSTQPPTLIPLADARKENQVLKELGNGSGTDKNEIVDDSVNLNNMLNKAVFGSIDAVSSLVGSKKDESKVGPGYASFVCMGLPAATTSVDIDLAASLLTPIVQSRNKDTALGLFFCPMSGQSALDSYSLSGDENALKASIKESGVDDGTMDLYMPLLKVARQHSLQLLALSPEVQDIEAARKNGLQSISPERRQQYVADPQGFISVTQDPRYKLYTDRSLLKDFNAASKDDKATGFFAERILVHETAATVAAEYAVMRPESLVTIVAPIPDVRFLLGINGRIPRVCAALNSQRQVPNKVTDNAVTTILLNPTASETLSASRYLRLEIGTGPETLEYQTKVADYLWFSSSPKVNLIPRLMNA</sequence>
<organism evidence="4 5">
    <name type="scientific">Nitzschia inconspicua</name>
    <dbReference type="NCBI Taxonomy" id="303405"/>
    <lineage>
        <taxon>Eukaryota</taxon>
        <taxon>Sar</taxon>
        <taxon>Stramenopiles</taxon>
        <taxon>Ochrophyta</taxon>
        <taxon>Bacillariophyta</taxon>
        <taxon>Bacillariophyceae</taxon>
        <taxon>Bacillariophycidae</taxon>
        <taxon>Bacillariales</taxon>
        <taxon>Bacillariaceae</taxon>
        <taxon>Nitzschia</taxon>
    </lineage>
</organism>
<keyword evidence="5" id="KW-1185">Reference proteome</keyword>
<dbReference type="EMBL" id="JAGRRH010000025">
    <property type="protein sequence ID" value="KAG7341839.1"/>
    <property type="molecule type" value="Genomic_DNA"/>
</dbReference>
<reference evidence="4" key="2">
    <citation type="submission" date="2021-04" db="EMBL/GenBank/DDBJ databases">
        <authorList>
            <person name="Podell S."/>
        </authorList>
    </citation>
    <scope>NUCLEOTIDE SEQUENCE</scope>
    <source>
        <strain evidence="4">Hildebrandi</strain>
    </source>
</reference>
<evidence type="ECO:0000313" key="4">
    <source>
        <dbReference type="EMBL" id="KAG7341839.1"/>
    </source>
</evidence>
<accession>A0A9K3KDN8</accession>
<evidence type="ECO:0000256" key="1">
    <source>
        <dbReference type="SAM" id="MobiDB-lite"/>
    </source>
</evidence>
<dbReference type="OrthoDB" id="44523at2759"/>
<evidence type="ECO:0000313" key="5">
    <source>
        <dbReference type="Proteomes" id="UP000693970"/>
    </source>
</evidence>
<feature type="compositionally biased region" description="Basic and acidic residues" evidence="1">
    <location>
        <begin position="42"/>
        <end position="57"/>
    </location>
</feature>
<reference evidence="4" key="1">
    <citation type="journal article" date="2021" name="Sci. Rep.">
        <title>Diploid genomic architecture of Nitzschia inconspicua, an elite biomass production diatom.</title>
        <authorList>
            <person name="Oliver A."/>
            <person name="Podell S."/>
            <person name="Pinowska A."/>
            <person name="Traller J.C."/>
            <person name="Smith S.R."/>
            <person name="McClure R."/>
            <person name="Beliaev A."/>
            <person name="Bohutskyi P."/>
            <person name="Hill E.A."/>
            <person name="Rabines A."/>
            <person name="Zheng H."/>
            <person name="Allen L.Z."/>
            <person name="Kuo A."/>
            <person name="Grigoriev I.V."/>
            <person name="Allen A.E."/>
            <person name="Hazlebeck D."/>
            <person name="Allen E.E."/>
        </authorList>
    </citation>
    <scope>NUCLEOTIDE SEQUENCE</scope>
    <source>
        <strain evidence="4">Hildebrandi</strain>
    </source>
</reference>
<dbReference type="InterPro" id="IPR007314">
    <property type="entry name" value="Cofac_haem-bd_dom"/>
</dbReference>
<evidence type="ECO:0000256" key="2">
    <source>
        <dbReference type="SAM" id="SignalP"/>
    </source>
</evidence>
<name>A0A9K3KDN8_9STRA</name>
<proteinExistence type="predicted"/>
<feature type="chain" id="PRO_5039944620" evidence="2">
    <location>
        <begin position="19"/>
        <end position="475"/>
    </location>
</feature>
<gene>
    <name evidence="4" type="ORF">IV203_006931</name>
</gene>
<feature type="domain" description="Haem-binding uptake Tiki superfamily ChaN" evidence="3">
    <location>
        <begin position="209"/>
        <end position="381"/>
    </location>
</feature>
<feature type="signal peptide" evidence="2">
    <location>
        <begin position="1"/>
        <end position="18"/>
    </location>
</feature>